<organism evidence="1 2">
    <name type="scientific">Rhizophagus clarus</name>
    <dbReference type="NCBI Taxonomy" id="94130"/>
    <lineage>
        <taxon>Eukaryota</taxon>
        <taxon>Fungi</taxon>
        <taxon>Fungi incertae sedis</taxon>
        <taxon>Mucoromycota</taxon>
        <taxon>Glomeromycotina</taxon>
        <taxon>Glomeromycetes</taxon>
        <taxon>Glomerales</taxon>
        <taxon>Glomeraceae</taxon>
        <taxon>Rhizophagus</taxon>
    </lineage>
</organism>
<sequence>MWVKQLNTLTTEQPSNYYIKVKDLLYEQISNFSKLIFISLFLIFIENEVNLHTLEVTIVSGEDIEYFDDIFKLILQKPSF</sequence>
<evidence type="ECO:0000313" key="1">
    <source>
        <dbReference type="EMBL" id="GES79300.1"/>
    </source>
</evidence>
<dbReference type="AlphaFoldDB" id="A0A8H3L3G8"/>
<dbReference type="Proteomes" id="UP000615446">
    <property type="component" value="Unassembled WGS sequence"/>
</dbReference>
<proteinExistence type="predicted"/>
<comment type="caution">
    <text evidence="1">The sequence shown here is derived from an EMBL/GenBank/DDBJ whole genome shotgun (WGS) entry which is preliminary data.</text>
</comment>
<accession>A0A8H3L3G8</accession>
<name>A0A8H3L3G8_9GLOM</name>
<gene>
    <name evidence="1" type="ORF">RCL2_000660500</name>
</gene>
<dbReference type="EMBL" id="BLAL01000043">
    <property type="protein sequence ID" value="GES79300.1"/>
    <property type="molecule type" value="Genomic_DNA"/>
</dbReference>
<evidence type="ECO:0000313" key="2">
    <source>
        <dbReference type="Proteomes" id="UP000615446"/>
    </source>
</evidence>
<reference evidence="1" key="1">
    <citation type="submission" date="2019-10" db="EMBL/GenBank/DDBJ databases">
        <title>Conservation and host-specific expression of non-tandemly repeated heterogenous ribosome RNA gene in arbuscular mycorrhizal fungi.</title>
        <authorList>
            <person name="Maeda T."/>
            <person name="Kobayashi Y."/>
            <person name="Nakagawa T."/>
            <person name="Ezawa T."/>
            <person name="Yamaguchi K."/>
            <person name="Bino T."/>
            <person name="Nishimoto Y."/>
            <person name="Shigenobu S."/>
            <person name="Kawaguchi M."/>
        </authorList>
    </citation>
    <scope>NUCLEOTIDE SEQUENCE</scope>
    <source>
        <strain evidence="1">HR1</strain>
    </source>
</reference>
<protein>
    <submittedName>
        <fullName evidence="1">Uncharacterized protein</fullName>
    </submittedName>
</protein>